<dbReference type="Proteomes" id="UP000219860">
    <property type="component" value="Chromosome 6"/>
</dbReference>
<dbReference type="Gene3D" id="2.10.50.10">
    <property type="entry name" value="Tumor Necrosis Factor Receptor, subunit A, domain 2"/>
    <property type="match status" value="4"/>
</dbReference>
<keyword evidence="1" id="KW-0812">Transmembrane</keyword>
<evidence type="ECO:0000313" key="5">
    <source>
        <dbReference type="EMBL" id="SCM19640.1"/>
    </source>
</evidence>
<feature type="transmembrane region" description="Helical" evidence="1">
    <location>
        <begin position="2663"/>
        <end position="2685"/>
    </location>
</feature>
<organism evidence="4 9">
    <name type="scientific">Plasmodium berghei</name>
    <dbReference type="NCBI Taxonomy" id="5821"/>
    <lineage>
        <taxon>Eukaryota</taxon>
        <taxon>Sar</taxon>
        <taxon>Alveolata</taxon>
        <taxon>Apicomplexa</taxon>
        <taxon>Aconoidasida</taxon>
        <taxon>Haemosporida</taxon>
        <taxon>Plasmodiidae</taxon>
        <taxon>Plasmodium</taxon>
        <taxon>Plasmodium (Vinckeia)</taxon>
    </lineage>
</organism>
<evidence type="ECO:0000313" key="13">
    <source>
        <dbReference type="Proteomes" id="UP000516480"/>
    </source>
</evidence>
<evidence type="ECO:0000259" key="2">
    <source>
        <dbReference type="Pfam" id="PF07699"/>
    </source>
</evidence>
<dbReference type="EMBL" id="LT608254">
    <property type="protein sequence ID" value="SCO59654.1"/>
    <property type="molecule type" value="Genomic_DNA"/>
</dbReference>
<reference evidence="4 9" key="1">
    <citation type="submission" date="2016-02" db="EMBL/GenBank/DDBJ databases">
        <authorList>
            <consortium name="Pathogen Informatics"/>
        </authorList>
    </citation>
    <scope>NUCLEOTIDE SEQUENCE [LARGE SCALE GENOMIC DNA]</scope>
    <source>
        <strain evidence="4 9">K173</strain>
        <strain evidence="5 13">NK65 ny</strain>
        <strain evidence="6 12">NK65e</strain>
        <strain evidence="8 10">SP11 Antwerpcl1</strain>
        <strain evidence="7 11">SP11 RLL</strain>
    </source>
</reference>
<dbReference type="EMBL" id="LT608142">
    <property type="protein sequence ID" value="SCM19640.1"/>
    <property type="molecule type" value="Genomic_DNA"/>
</dbReference>
<dbReference type="VEuPathDB" id="PlasmoDB:PBANKA_0606700"/>
<evidence type="ECO:0000313" key="6">
    <source>
        <dbReference type="EMBL" id="SCN23382.1"/>
    </source>
</evidence>
<feature type="domain" description="DUF7631" evidence="3">
    <location>
        <begin position="2072"/>
        <end position="2120"/>
    </location>
</feature>
<dbReference type="Proteomes" id="UP000516480">
    <property type="component" value="Chromosome 6"/>
</dbReference>
<feature type="transmembrane region" description="Helical" evidence="1">
    <location>
        <begin position="2852"/>
        <end position="2872"/>
    </location>
</feature>
<evidence type="ECO:0000313" key="4">
    <source>
        <dbReference type="EMBL" id="CXI16600.1"/>
    </source>
</evidence>
<dbReference type="OrthoDB" id="410989at2759"/>
<dbReference type="EMBL" id="LT608270">
    <property type="protein sequence ID" value="SCO59055.1"/>
    <property type="molecule type" value="Genomic_DNA"/>
</dbReference>
<dbReference type="Pfam" id="PF07699">
    <property type="entry name" value="Ephrin_rec_like"/>
    <property type="match status" value="2"/>
</dbReference>
<dbReference type="SUPFAM" id="SSF57184">
    <property type="entry name" value="Growth factor receptor domain"/>
    <property type="match status" value="2"/>
</dbReference>
<feature type="transmembrane region" description="Helical" evidence="1">
    <location>
        <begin position="2326"/>
        <end position="2347"/>
    </location>
</feature>
<proteinExistence type="predicted"/>
<dbReference type="EMBL" id="LT160026">
    <property type="protein sequence ID" value="CXI16600.1"/>
    <property type="molecule type" value="Genomic_DNA"/>
</dbReference>
<dbReference type="CDD" id="cd00185">
    <property type="entry name" value="TNFRSF"/>
    <property type="match status" value="2"/>
</dbReference>
<feature type="transmembrane region" description="Helical" evidence="1">
    <location>
        <begin position="2296"/>
        <end position="2319"/>
    </location>
</feature>
<dbReference type="SMART" id="SM01411">
    <property type="entry name" value="Ephrin_rec_like"/>
    <property type="match status" value="9"/>
</dbReference>
<name>A0A113R6E4_PLABE</name>
<dbReference type="InterPro" id="IPR011641">
    <property type="entry name" value="Tyr-kin_ephrin_A/B_rcpt-like"/>
</dbReference>
<dbReference type="Proteomes" id="UP000069549">
    <property type="component" value="Chromosome 6"/>
</dbReference>
<dbReference type="Proteomes" id="UP000220214">
    <property type="component" value="Chromosome 6"/>
</dbReference>
<feature type="domain" description="Tyrosine-protein kinase ephrin type A/B receptor-like" evidence="2">
    <location>
        <begin position="1239"/>
        <end position="1277"/>
    </location>
</feature>
<evidence type="ECO:0000259" key="3">
    <source>
        <dbReference type="Pfam" id="PF24634"/>
    </source>
</evidence>
<dbReference type="OMA" id="NYQNRCW"/>
<gene>
    <name evidence="4" type="primary">CRMP3</name>
    <name evidence="4" type="ORF">PBK173_000101400</name>
    <name evidence="6" type="ORF">PBNK65E_000096900</name>
    <name evidence="5" type="ORF">PBNK65NY_000096300</name>
    <name evidence="8" type="ORF">PBSP11A_000096400</name>
    <name evidence="7" type="ORF">PBSP11RLL_000096600</name>
</gene>
<dbReference type="PANTHER" id="PTHR24046">
    <property type="entry name" value="SIGNAL PEPTIDE, CUB AND EGF-LIKE DOMAIN-CONTAINING"/>
    <property type="match status" value="1"/>
</dbReference>
<dbReference type="InterPro" id="IPR056048">
    <property type="entry name" value="CRMPA/B-like_DUF7631"/>
</dbReference>
<sequence>MEIRAVILFISFFAYNANIIIKNEFVKAKQYYSYEYNINRSSNYLLPHTHGIYAFSLDKTTPIFSTFVLNNNKFFIRNYYKFEKYSNCCLRYFQLKIFHSNNIEIYSRHSKQNKTIFIDIILSNVLNKKRAHSNNYLYHLTIDDYKFVKHKQEGCNAENIISTQERIIQVNKKTKYKSNKAYGVVSFFIDLYKSIQNKTIDCVLSKNENNGSFLKVMDGFKNNKCLFISATHLPSIYYDYFNKNYGNITSKKRKKRDLEEIINMGNIFHQVDKKINIATKSHESNRTINRKRDVYKSSKNGSNIQNQNNIKKIKYSKKNSTKFLKSRFLDKKMYYSNLSKIKNNILSTIHLNDRLSNNLNNSRKIQFTPNQTFIRTKNVLISLKIYGSINDNVYNGSIYIYKIYGECDGFVIAKVKIIDITSLYIITKHFEINNIGTFSICFNTNDTYIPIGKLKIQNNSIEQFDIISNENYISTFNCPINESSILLHINSHYGAIYADTNGKLSYITNKHSEIEKKVKSKRYSIACSSSGNYIAILQKQYVFIVEKNLKFSGEIIAHFLDNPISIFLDRNIIYITDASRKNIFRYISVHITNKNRSRQLSLLDIRLNSAQRNRIRNGNFKNKMHDKNNKNFKKKLANFGITNLLQLNKFIHSVEDYEILNGISYTIGNTPYEEVLSNMPTENMHSQALINDRISLVYPAGIVVFNNKVYFVDTILHTLFCYCLIKKEMIEMYGYLNSPIKSDSGLDQPYSLSLYYYDEAKTNLLFLSELSTPRILIFEIDNNIKLYQVYNDLPFNIATNVITTSRFLVVCGINLNNESITTYITFIEIQDLSDIKIKYNGFPRSFKYKEVVNIQPLIKSDNIIKFKMNQYDHNIPDNNIITGLKIKKYTGIIYGTIEISAIFDIEITVYSNFKKKILILKKNISSCPKGHFYSNNNNCELCPIGYFSKYNRKDECYSCEDYLKNSITFYPGSDSENECLCKPGYYLRENKCVECPEGFYKDVIGNFKCHLTCEPVKKSTVTGAKSYEELNCSCKDGYYTIYDSVCEPCPPHNYCLYNPKNKFHKADIILCGSKSVTLTNGASSPTQCVCDRGYYYDIMSNSCHPCNFNRYKTTISNEPCEYFVNNPVHSQEYLPNENYIQGHNIHLKQTNNSMFAMTKGSKMPQMANLCESGYFYSMNKSFCSICRYDHICKGAYNKITQCPIHSVTTKLKSDSYLDCLCARGYGRIIVNDFNNFSISCKPCPYGTFQPHLSAGECIPCPPYTFTKNTKSTSITDCIPQNGYYNQYFEYIYEYTKNKLAQNIPNFLQEYHLYINDQYAEIKRNVAEKDKNKNNLKKNSGSKTYCYNSDISFDLRGNKYEYYDTKEPSDYFKTYGQKYNKTNAKDSMICSKAYNNDGGNYIEESNFSHAQNNLKKLNINKINNNIRHLKSPYNNIFHTNYLKNIILMDRIKHYNFFQQNPDFFKLNNTERDNIHFYINHNNKMGRDKKNTDFSRQSIGFKNVGIRYLLFDKNIKRNNKKNTKINRKNYVGDTIEMINNHKNDIRLIGVTKISSLITGIEKTINEIDILSTTHVDILKTIRTRERIYNSSIRKKIIYSCYETDQLIKHTRNTIYAITIPEIDIINCLNKCISNVYCTGIEIDKRHNKWKSHISYVLTRSSGFENINIYKCNLFLYEDSDSYYDVDDKNINGTKINNKINDIHKYNGTNKITRCIIQKNYIFQLWKIYTFEKCPNNYYCLGNSYKKSKCPLNSVKTKFKGKIKNCLCLPGFYLNVNTKKCVRCPKGTYKYNTSNENCLECPLNLTTISEMSTSIYDCVCREGYYFQGANQIELINTNKIKRNILKSYKPGKHSPIQQIKDRFLEVNQTNNFFKNSKGIKSKFTEQEKVKYTTKKLKSKYVAKNNLISINDINFIQSENIQVINLNPIYQNTRNNEKYLHSTVDSKGTKKNIYHNITEQCAKCPNEMFCPGAWLKNFEFQIHHPPIFCPEGSFIPKTTIISTDINKCLCKKGYGINFNKNKNKCIKCKEKYYKDVVDDSLCAGLCMEYSTSFKGSISKKQCFCNTRKYMIRESSNEIKCINCPEGSLCIGGLKYKPLKILIKNINYTNIEVVDHTVPFPQKGYSATFEIVHPDFSWTPLNSVNLKINNYDNSDIVLSNKLLFDVFYTKRNYVELEVSKFINGNKTSLLSKNSIFFRKKIILNISNNKNNKEIYFSKQENKTPVLITENGEQIKYKKSFLTVDRIPDFHICPIMKKCVGGINNLCYEGSEGYLCSNCSKKYDTKYFRSQCFKCQKTKIEIFNFILFKAVFYALIFFLIYLNYFCCIKKNFVFIGIFKIWYAFIISFLPYIFIMDSNSPREENYILYSQFFTSLPIKFITQHLKINCFINSYNNEKYIYVWYVQRFIKIAEPIIDCFFLVCIFICFYIIYTWWNYQKISLIQKVIKKQINKEYNKEYYKYVSDFYYHYYQKGIIDTINNKRNKTYLEYMKYDCDYFSSYNSLSFRTPLLKKWKNKKCSKKLDKSKLHSVTSWKSNKNQSSKWINQKVSNKSHKWINKKEKKQKNKTISLDDINFLESSSFSRNKELTKENSKEFDFLDVINFKKDISHKIKKTSSLPIEENKTKDNYWTSICLLNIYNIKAMGIFRYIHPPNISIHKKIGSILSDLNAIYIIVFYIHFPFTLMSILELIWCQSTKYKNKLPILILYHMPSQVCSFQNKLFLSGVLFSGFFFFIYLFLFIKYFYGTFKNFKVFQSYDRDFKCYFLFNGYNYQNRCWDFVNIIKIVLFVTSFMCQFYTNKINNSKYFIFSCIIFIIITEITLILLYSPYDKRSNNVLQKLSLLSIFSVLITYLTTHFSFFFDFYIISALPFILFIYFHIHTINKIVLEFALYKNILMKPTRQKQKLDSEEFLNENSILFNSYLNTKTNIQDNDEDIIFSNSKKISRKYKRYKKEIHSKIKENYNLLNFVLRINKIPSCSIFFNEKNEEIFVQDSNDLIKCKYYKNEKYFKKHNNSLKINPNIITLDILYSDLLYYNTTYSNNEIFTNLNNSPPPKYCYSSSGSKMSKDESLSNRNGFREFSNTEKIVESSESYEEKNVLDNQIQKDTLKNYNSPLNKTHFIKCLTDAINILFVNQCYNHISVEWLSFVIRFSICFIHWVKNHDKNIIDLPPLNKRQFELKKRNLLFYSLFSSYSELYSLYFHINKYNKFETNKNDFVKAENLEMFYMYLTEVNHLNIQTNGENTQGDNDKIPEYFVPSNLLDDEFYMCEHDIIAMLFDKSIFRNLSITLLELQYAIYMIQFIESKRLSILIFLFCEKKKKKMIKEKSYINMIKDTKRHVQNILSNDTNINQLYEVEHRYLKENNYIIKNKIKALQKIINKKQNNKYPKIDNIKSIMTEENGKNKYDK</sequence>
<dbReference type="GO" id="GO:0005615">
    <property type="term" value="C:extracellular space"/>
    <property type="evidence" value="ECO:0007669"/>
    <property type="project" value="TreeGrafter"/>
</dbReference>
<evidence type="ECO:0000256" key="1">
    <source>
        <dbReference type="SAM" id="Phobius"/>
    </source>
</evidence>
<dbReference type="GO" id="GO:0009986">
    <property type="term" value="C:cell surface"/>
    <property type="evidence" value="ECO:0007669"/>
    <property type="project" value="TreeGrafter"/>
</dbReference>
<feature type="transmembrane region" description="Helical" evidence="1">
    <location>
        <begin position="2408"/>
        <end position="2428"/>
    </location>
</feature>
<dbReference type="PANTHER" id="PTHR24046:SF5">
    <property type="entry name" value="EGF-LIKE DOMAIN-CONTAINING PROTEIN"/>
    <property type="match status" value="1"/>
</dbReference>
<feature type="transmembrane region" description="Helical" evidence="1">
    <location>
        <begin position="2714"/>
        <end position="2738"/>
    </location>
</feature>
<feature type="domain" description="Tyrosine-protein kinase ephrin type A/B receptor-like" evidence="2">
    <location>
        <begin position="1768"/>
        <end position="1815"/>
    </location>
</feature>
<protein>
    <submittedName>
        <fullName evidence="4">Cysteine repeat modular protein 3</fullName>
    </submittedName>
</protein>
<accession>A0A113R6E4</accession>
<evidence type="ECO:0000313" key="12">
    <source>
        <dbReference type="Proteomes" id="UP000220214"/>
    </source>
</evidence>
<evidence type="ECO:0000313" key="9">
    <source>
        <dbReference type="Proteomes" id="UP000069549"/>
    </source>
</evidence>
<feature type="transmembrane region" description="Helical" evidence="1">
    <location>
        <begin position="2622"/>
        <end position="2643"/>
    </location>
</feature>
<dbReference type="InterPro" id="IPR009030">
    <property type="entry name" value="Growth_fac_rcpt_cys_sf"/>
</dbReference>
<keyword evidence="1" id="KW-0472">Membrane</keyword>
<evidence type="ECO:0000313" key="7">
    <source>
        <dbReference type="EMBL" id="SCO59055.1"/>
    </source>
</evidence>
<dbReference type="InterPro" id="IPR052071">
    <property type="entry name" value="SCUB_EGF-like_domain"/>
</dbReference>
<evidence type="ECO:0000313" key="10">
    <source>
        <dbReference type="Proteomes" id="UP000219860"/>
    </source>
</evidence>
<feature type="transmembrane region" description="Helical" evidence="1">
    <location>
        <begin position="2797"/>
        <end position="2817"/>
    </location>
</feature>
<dbReference type="GO" id="GO:0007165">
    <property type="term" value="P:signal transduction"/>
    <property type="evidence" value="ECO:0007669"/>
    <property type="project" value="TreeGrafter"/>
</dbReference>
<dbReference type="Proteomes" id="UP000219974">
    <property type="component" value="Chromosome 6"/>
</dbReference>
<dbReference type="Pfam" id="PF24634">
    <property type="entry name" value="DUF7631"/>
    <property type="match status" value="1"/>
</dbReference>
<keyword evidence="1" id="KW-1133">Transmembrane helix</keyword>
<feature type="transmembrane region" description="Helical" evidence="1">
    <location>
        <begin position="2772"/>
        <end position="2791"/>
    </location>
</feature>
<evidence type="ECO:0000313" key="11">
    <source>
        <dbReference type="Proteomes" id="UP000219974"/>
    </source>
</evidence>
<dbReference type="EMBL" id="LT614632">
    <property type="protein sequence ID" value="SCN23382.1"/>
    <property type="molecule type" value="Genomic_DNA"/>
</dbReference>
<evidence type="ECO:0000313" key="8">
    <source>
        <dbReference type="EMBL" id="SCO59654.1"/>
    </source>
</evidence>
<feature type="transmembrane region" description="Helical" evidence="1">
    <location>
        <begin position="2829"/>
        <end position="2846"/>
    </location>
</feature>